<comment type="caution">
    <text evidence="1">The sequence shown here is derived from an EMBL/GenBank/DDBJ whole genome shotgun (WGS) entry which is preliminary data.</text>
</comment>
<name>X1SEI9_9ZZZZ</name>
<gene>
    <name evidence="1" type="ORF">S12H4_08628</name>
</gene>
<sequence length="168" mass="18386">MAAFVPITPVEVSLPDAWHPWDDVDVSAHVPVGATGVILHWYSYALSRLGLRKNGSSDTFFDYARFANYHGWVAIGIDANRIFEAYTDSQEGGIKAWLVGYTNDEVHFFTNGYDKTDVITPLTWDDLDCSGEAPPGAGRHFAVLSPPGTQPLLIFCFAGKHPSALNLA</sequence>
<organism evidence="1">
    <name type="scientific">marine sediment metagenome</name>
    <dbReference type="NCBI Taxonomy" id="412755"/>
    <lineage>
        <taxon>unclassified sequences</taxon>
        <taxon>metagenomes</taxon>
        <taxon>ecological metagenomes</taxon>
    </lineage>
</organism>
<dbReference type="EMBL" id="BARW01003358">
    <property type="protein sequence ID" value="GAI66204.1"/>
    <property type="molecule type" value="Genomic_DNA"/>
</dbReference>
<proteinExistence type="predicted"/>
<accession>X1SEI9</accession>
<reference evidence="1" key="1">
    <citation type="journal article" date="2014" name="Front. Microbiol.">
        <title>High frequency of phylogenetically diverse reductive dehalogenase-homologous genes in deep subseafloor sedimentary metagenomes.</title>
        <authorList>
            <person name="Kawai M."/>
            <person name="Futagami T."/>
            <person name="Toyoda A."/>
            <person name="Takaki Y."/>
            <person name="Nishi S."/>
            <person name="Hori S."/>
            <person name="Arai W."/>
            <person name="Tsubouchi T."/>
            <person name="Morono Y."/>
            <person name="Uchiyama I."/>
            <person name="Ito T."/>
            <person name="Fujiyama A."/>
            <person name="Inagaki F."/>
            <person name="Takami H."/>
        </authorList>
    </citation>
    <scope>NUCLEOTIDE SEQUENCE</scope>
    <source>
        <strain evidence="1">Expedition CK06-06</strain>
    </source>
</reference>
<dbReference type="AlphaFoldDB" id="X1SEI9"/>
<evidence type="ECO:0000313" key="1">
    <source>
        <dbReference type="EMBL" id="GAI66204.1"/>
    </source>
</evidence>
<protein>
    <submittedName>
        <fullName evidence="1">Uncharacterized protein</fullName>
    </submittedName>
</protein>